<dbReference type="SUPFAM" id="SSF53335">
    <property type="entry name" value="S-adenosyl-L-methionine-dependent methyltransferases"/>
    <property type="match status" value="1"/>
</dbReference>
<evidence type="ECO:0000313" key="1">
    <source>
        <dbReference type="EMBL" id="CAE8587878.1"/>
    </source>
</evidence>
<comment type="caution">
    <text evidence="1">The sequence shown here is derived from an EMBL/GenBank/DDBJ whole genome shotgun (WGS) entry which is preliminary data.</text>
</comment>
<dbReference type="Proteomes" id="UP000654075">
    <property type="component" value="Unassembled WGS sequence"/>
</dbReference>
<organism evidence="1 2">
    <name type="scientific">Polarella glacialis</name>
    <name type="common">Dinoflagellate</name>
    <dbReference type="NCBI Taxonomy" id="89957"/>
    <lineage>
        <taxon>Eukaryota</taxon>
        <taxon>Sar</taxon>
        <taxon>Alveolata</taxon>
        <taxon>Dinophyceae</taxon>
        <taxon>Suessiales</taxon>
        <taxon>Suessiaceae</taxon>
        <taxon>Polarella</taxon>
    </lineage>
</organism>
<dbReference type="AlphaFoldDB" id="A0A813DNY5"/>
<accession>A0A813DNY5</accession>
<protein>
    <submittedName>
        <fullName evidence="1">Uncharacterized protein</fullName>
    </submittedName>
</protein>
<sequence length="264" mass="29087">MGLPPATHGTVYVPAGSEVPLEPEEGCASTKHCWESKALLRDSILWQLQDRYYEALGESAWNEDIPIFVSSNAKLAQDYARVIFNWLRDVYACDRLGCGGGSSSSSAPAPGPSPKRPSPGPCLLLEIGAGHGRFTCLLLRSLLRFQPFFEQLGMPPRPFVLIFTDVASQNVEACRQHPDLRPFVEDGWLDFAVLDANDPPSTEELRQLASRHGCVESLGGEVPTALICNYVLDTLAQEALQFSSNPRMVRRGRLSIFSQQDPLE</sequence>
<dbReference type="Gene3D" id="3.40.50.12710">
    <property type="match status" value="1"/>
</dbReference>
<name>A0A813DNY5_POLGL</name>
<gene>
    <name evidence="1" type="ORF">PGLA1383_LOCUS6704</name>
</gene>
<dbReference type="EMBL" id="CAJNNV010002795">
    <property type="protein sequence ID" value="CAE8587878.1"/>
    <property type="molecule type" value="Genomic_DNA"/>
</dbReference>
<reference evidence="1" key="1">
    <citation type="submission" date="2021-02" db="EMBL/GenBank/DDBJ databases">
        <authorList>
            <person name="Dougan E. K."/>
            <person name="Rhodes N."/>
            <person name="Thang M."/>
            <person name="Chan C."/>
        </authorList>
    </citation>
    <scope>NUCLEOTIDE SEQUENCE</scope>
</reference>
<dbReference type="OrthoDB" id="64915at2759"/>
<dbReference type="InterPro" id="IPR038375">
    <property type="entry name" value="NDUFAF7_sf"/>
</dbReference>
<keyword evidence="2" id="KW-1185">Reference proteome</keyword>
<dbReference type="InterPro" id="IPR029063">
    <property type="entry name" value="SAM-dependent_MTases_sf"/>
</dbReference>
<evidence type="ECO:0000313" key="2">
    <source>
        <dbReference type="Proteomes" id="UP000654075"/>
    </source>
</evidence>
<proteinExistence type="predicted"/>
<feature type="non-terminal residue" evidence="1">
    <location>
        <position position="1"/>
    </location>
</feature>